<organism evidence="2 3">
    <name type="scientific">Paenisporosarcina cavernae</name>
    <dbReference type="NCBI Taxonomy" id="2320858"/>
    <lineage>
        <taxon>Bacteria</taxon>
        <taxon>Bacillati</taxon>
        <taxon>Bacillota</taxon>
        <taxon>Bacilli</taxon>
        <taxon>Bacillales</taxon>
        <taxon>Caryophanaceae</taxon>
        <taxon>Paenisporosarcina</taxon>
    </lineage>
</organism>
<dbReference type="OrthoDB" id="2880747at2"/>
<name>A0A385YYW1_9BACL</name>
<keyword evidence="1" id="KW-0472">Membrane</keyword>
<dbReference type="EMBL" id="CP032418">
    <property type="protein sequence ID" value="AYC30542.1"/>
    <property type="molecule type" value="Genomic_DNA"/>
</dbReference>
<evidence type="ECO:0000256" key="1">
    <source>
        <dbReference type="SAM" id="Phobius"/>
    </source>
</evidence>
<accession>A0A385YYW1</accession>
<feature type="transmembrane region" description="Helical" evidence="1">
    <location>
        <begin position="29"/>
        <end position="53"/>
    </location>
</feature>
<keyword evidence="1" id="KW-0812">Transmembrane</keyword>
<gene>
    <name evidence="2" type="ORF">D3873_12135</name>
</gene>
<evidence type="ECO:0000313" key="3">
    <source>
        <dbReference type="Proteomes" id="UP000265725"/>
    </source>
</evidence>
<sequence>MIIRKFLTAMLTSFMVVLIYFSLDPSSPVLLFGIYLFSILMFVGIPTSIVSDFLTKKQQGLSRLLTSFILHVGAASLLVLLPFALYEINWNPQNFFFVTSLFSSFLFWTFDEMLKIQLINKKLCMNT</sequence>
<dbReference type="KEGG" id="paek:D3873_12135"/>
<reference evidence="3" key="1">
    <citation type="submission" date="2018-09" db="EMBL/GenBank/DDBJ databases">
        <authorList>
            <person name="Zhu H."/>
        </authorList>
    </citation>
    <scope>NUCLEOTIDE SEQUENCE [LARGE SCALE GENOMIC DNA]</scope>
    <source>
        <strain evidence="3">K2R23-3</strain>
    </source>
</reference>
<protein>
    <submittedName>
        <fullName evidence="2">Uncharacterized protein</fullName>
    </submittedName>
</protein>
<feature type="transmembrane region" description="Helical" evidence="1">
    <location>
        <begin position="7"/>
        <end position="23"/>
    </location>
</feature>
<dbReference type="Proteomes" id="UP000265725">
    <property type="component" value="Chromosome"/>
</dbReference>
<keyword evidence="3" id="KW-1185">Reference proteome</keyword>
<evidence type="ECO:0000313" key="2">
    <source>
        <dbReference type="EMBL" id="AYC30542.1"/>
    </source>
</evidence>
<feature type="transmembrane region" description="Helical" evidence="1">
    <location>
        <begin position="92"/>
        <end position="110"/>
    </location>
</feature>
<feature type="transmembrane region" description="Helical" evidence="1">
    <location>
        <begin position="65"/>
        <end position="86"/>
    </location>
</feature>
<proteinExistence type="predicted"/>
<dbReference type="AlphaFoldDB" id="A0A385YYW1"/>
<keyword evidence="1" id="KW-1133">Transmembrane helix</keyword>